<dbReference type="RefSeq" id="WP_097079425.1">
    <property type="nucleotide sequence ID" value="NZ_BAABHT010000005.1"/>
</dbReference>
<name>A0A240EBM1_9GAMM</name>
<dbReference type="Pfam" id="PF13564">
    <property type="entry name" value="DoxX_2"/>
    <property type="match status" value="1"/>
</dbReference>
<dbReference type="GO" id="GO:0016020">
    <property type="term" value="C:membrane"/>
    <property type="evidence" value="ECO:0007669"/>
    <property type="project" value="UniProtKB-SubCell"/>
</dbReference>
<feature type="transmembrane region" description="Helical" evidence="5">
    <location>
        <begin position="39"/>
        <end position="60"/>
    </location>
</feature>
<evidence type="ECO:0000256" key="1">
    <source>
        <dbReference type="ARBA" id="ARBA00004141"/>
    </source>
</evidence>
<evidence type="ECO:0000256" key="4">
    <source>
        <dbReference type="ARBA" id="ARBA00023136"/>
    </source>
</evidence>
<proteinExistence type="predicted"/>
<sequence>MSKVNIKHLLAYALVAFFIVGSIGNFMGPQKILEEYARWGYPSWFHLVTGSLELISAILIAIVATRFVGSILASCIMLSAALTVIYHGEYTHAIAPLVVLILLLLSIYLHRK</sequence>
<keyword evidence="7" id="KW-1185">Reference proteome</keyword>
<evidence type="ECO:0000256" key="3">
    <source>
        <dbReference type="ARBA" id="ARBA00022989"/>
    </source>
</evidence>
<reference evidence="7" key="1">
    <citation type="submission" date="2016-09" db="EMBL/GenBank/DDBJ databases">
        <authorList>
            <person name="Varghese N."/>
            <person name="Submissions S."/>
        </authorList>
    </citation>
    <scope>NUCLEOTIDE SEQUENCE [LARGE SCALE GENOMIC DNA]</scope>
    <source>
        <strain evidence="7">ANC 4466</strain>
    </source>
</reference>
<dbReference type="OrthoDB" id="7595779at2"/>
<evidence type="ECO:0000256" key="2">
    <source>
        <dbReference type="ARBA" id="ARBA00022692"/>
    </source>
</evidence>
<comment type="subcellular location">
    <subcellularLocation>
        <location evidence="1">Membrane</location>
        <topology evidence="1">Multi-pass membrane protein</topology>
    </subcellularLocation>
</comment>
<evidence type="ECO:0000313" key="7">
    <source>
        <dbReference type="Proteomes" id="UP000219042"/>
    </source>
</evidence>
<feature type="transmembrane region" description="Helical" evidence="5">
    <location>
        <begin position="9"/>
        <end position="27"/>
    </location>
</feature>
<dbReference type="EMBL" id="OANT01000005">
    <property type="protein sequence ID" value="SNX45663.1"/>
    <property type="molecule type" value="Genomic_DNA"/>
</dbReference>
<gene>
    <name evidence="6" type="ORF">SAMN05421731_105217</name>
</gene>
<feature type="transmembrane region" description="Helical" evidence="5">
    <location>
        <begin position="93"/>
        <end position="110"/>
    </location>
</feature>
<dbReference type="Proteomes" id="UP000219042">
    <property type="component" value="Unassembled WGS sequence"/>
</dbReference>
<keyword evidence="3 5" id="KW-1133">Transmembrane helix</keyword>
<feature type="transmembrane region" description="Helical" evidence="5">
    <location>
        <begin position="67"/>
        <end position="87"/>
    </location>
</feature>
<evidence type="ECO:0000256" key="5">
    <source>
        <dbReference type="SAM" id="Phobius"/>
    </source>
</evidence>
<organism evidence="6 7">
    <name type="scientific">Acinetobacter puyangensis</name>
    <dbReference type="NCBI Taxonomy" id="1096779"/>
    <lineage>
        <taxon>Bacteria</taxon>
        <taxon>Pseudomonadati</taxon>
        <taxon>Pseudomonadota</taxon>
        <taxon>Gammaproteobacteria</taxon>
        <taxon>Moraxellales</taxon>
        <taxon>Moraxellaceae</taxon>
        <taxon>Acinetobacter</taxon>
    </lineage>
</organism>
<evidence type="ECO:0000313" key="6">
    <source>
        <dbReference type="EMBL" id="SNX45663.1"/>
    </source>
</evidence>
<dbReference type="InterPro" id="IPR032808">
    <property type="entry name" value="DoxX"/>
</dbReference>
<protein>
    <submittedName>
        <fullName evidence="6">DoxX-like family protein</fullName>
    </submittedName>
</protein>
<accession>A0A240EBM1</accession>
<dbReference type="AlphaFoldDB" id="A0A240EBM1"/>
<keyword evidence="4 5" id="KW-0472">Membrane</keyword>
<keyword evidence="2 5" id="KW-0812">Transmembrane</keyword>